<dbReference type="SUPFAM" id="SSF50985">
    <property type="entry name" value="RCC1/BLIP-II"/>
    <property type="match status" value="1"/>
</dbReference>
<dbReference type="Proteomes" id="UP000735302">
    <property type="component" value="Unassembled WGS sequence"/>
</dbReference>
<dbReference type="GO" id="GO:0007411">
    <property type="term" value="P:axon guidance"/>
    <property type="evidence" value="ECO:0007669"/>
    <property type="project" value="TreeGrafter"/>
</dbReference>
<sequence>MKLTTFLNQGKSLQHIKTNIQNGKLLCKWDRGSSPSLCVINRTTLSPENTFGIDGNASPHSLLFGDGENIGYISPTKEEDSFVIRTFSPISSPPMSLVNEVPLKLTRKCMDVMGSTLFDFTYEKRTVVTGADEDSLVMMSGKEFSLIRTVGGKVLYQGKAASLGIKQSNPPNGRWSELAITKSPKIVHISLGHDGLHALLVAEDGSVFFVGTARRGEDGDASGGKARRQPKPSKPRKMSRLESKFVVTSSCNSGTSAVVTRDGELFMFGKDTNHCDSTTGMVNELRDIQVAQVCLGKAHAVVLSTKGSVYTFGINNKGQCGRDFTTQGPAPRDVTSTITMAEDEEETEVDDNLCAPGKHKWVQEVCMICSVCRECTGYGVSCVNSGRKDRNPGMPCGCGAGDSGCSVCGACRVCAEEKMGINELDDRGLLDVMQAGKRGEAGNKKNAKLHLRQAQKIAIEKKMREGVNEGEAEITKVVSLPPAETVIDNSGSPAIQIAVGLHHT</sequence>
<proteinExistence type="predicted"/>
<dbReference type="PRINTS" id="PR00633">
    <property type="entry name" value="RCCNDNSATION"/>
</dbReference>
<dbReference type="GO" id="GO:0008582">
    <property type="term" value="P:regulation of synaptic assembly at neuromuscular junction"/>
    <property type="evidence" value="ECO:0007669"/>
    <property type="project" value="TreeGrafter"/>
</dbReference>
<protein>
    <submittedName>
        <fullName evidence="2">E3 ubiquitin-protein ligase mycbp2-like</fullName>
    </submittedName>
</protein>
<evidence type="ECO:0000313" key="2">
    <source>
        <dbReference type="EMBL" id="GFN82142.1"/>
    </source>
</evidence>
<dbReference type="Gene3D" id="2.130.10.30">
    <property type="entry name" value="Regulator of chromosome condensation 1/beta-lactamase-inhibitor protein II"/>
    <property type="match status" value="1"/>
</dbReference>
<dbReference type="GO" id="GO:0061630">
    <property type="term" value="F:ubiquitin protein ligase activity"/>
    <property type="evidence" value="ECO:0007669"/>
    <property type="project" value="TreeGrafter"/>
</dbReference>
<feature type="compositionally biased region" description="Basic residues" evidence="1">
    <location>
        <begin position="225"/>
        <end position="238"/>
    </location>
</feature>
<feature type="non-terminal residue" evidence="2">
    <location>
        <position position="504"/>
    </location>
</feature>
<dbReference type="AlphaFoldDB" id="A0AAV3YHY3"/>
<evidence type="ECO:0000256" key="1">
    <source>
        <dbReference type="SAM" id="MobiDB-lite"/>
    </source>
</evidence>
<accession>A0AAV3YHY3</accession>
<dbReference type="Pfam" id="PF13540">
    <property type="entry name" value="RCC1_2"/>
    <property type="match status" value="1"/>
</dbReference>
<keyword evidence="3" id="KW-1185">Reference proteome</keyword>
<dbReference type="InterPro" id="IPR000408">
    <property type="entry name" value="Reg_chr_condens"/>
</dbReference>
<gene>
    <name evidence="2" type="ORF">PoB_000864800</name>
</gene>
<dbReference type="GO" id="GO:0005886">
    <property type="term" value="C:plasma membrane"/>
    <property type="evidence" value="ECO:0007669"/>
    <property type="project" value="TreeGrafter"/>
</dbReference>
<evidence type="ECO:0000313" key="3">
    <source>
        <dbReference type="Proteomes" id="UP000735302"/>
    </source>
</evidence>
<reference evidence="2 3" key="1">
    <citation type="journal article" date="2021" name="Elife">
        <title>Chloroplast acquisition without the gene transfer in kleptoplastic sea slugs, Plakobranchus ocellatus.</title>
        <authorList>
            <person name="Maeda T."/>
            <person name="Takahashi S."/>
            <person name="Yoshida T."/>
            <person name="Shimamura S."/>
            <person name="Takaki Y."/>
            <person name="Nagai Y."/>
            <person name="Toyoda A."/>
            <person name="Suzuki Y."/>
            <person name="Arimoto A."/>
            <person name="Ishii H."/>
            <person name="Satoh N."/>
            <person name="Nishiyama T."/>
            <person name="Hasebe M."/>
            <person name="Maruyama T."/>
            <person name="Minagawa J."/>
            <person name="Obokata J."/>
            <person name="Shigenobu S."/>
        </authorList>
    </citation>
    <scope>NUCLEOTIDE SEQUENCE [LARGE SCALE GENOMIC DNA]</scope>
</reference>
<dbReference type="EMBL" id="BLXT01000976">
    <property type="protein sequence ID" value="GFN82142.1"/>
    <property type="molecule type" value="Genomic_DNA"/>
</dbReference>
<organism evidence="2 3">
    <name type="scientific">Plakobranchus ocellatus</name>
    <dbReference type="NCBI Taxonomy" id="259542"/>
    <lineage>
        <taxon>Eukaryota</taxon>
        <taxon>Metazoa</taxon>
        <taxon>Spiralia</taxon>
        <taxon>Lophotrochozoa</taxon>
        <taxon>Mollusca</taxon>
        <taxon>Gastropoda</taxon>
        <taxon>Heterobranchia</taxon>
        <taxon>Euthyneura</taxon>
        <taxon>Panpulmonata</taxon>
        <taxon>Sacoglossa</taxon>
        <taxon>Placobranchoidea</taxon>
        <taxon>Plakobranchidae</taxon>
        <taxon>Plakobranchus</taxon>
    </lineage>
</organism>
<feature type="region of interest" description="Disordered" evidence="1">
    <location>
        <begin position="216"/>
        <end position="240"/>
    </location>
</feature>
<dbReference type="InterPro" id="IPR009091">
    <property type="entry name" value="RCC1/BLIP-II"/>
</dbReference>
<comment type="caution">
    <text evidence="2">The sequence shown here is derived from an EMBL/GenBank/DDBJ whole genome shotgun (WGS) entry which is preliminary data.</text>
</comment>
<dbReference type="PANTHER" id="PTHR45943">
    <property type="entry name" value="E3 UBIQUITIN-PROTEIN LIGASE MYCBP2"/>
    <property type="match status" value="1"/>
</dbReference>
<name>A0AAV3YHY3_9GAST</name>
<dbReference type="PANTHER" id="PTHR45943:SF1">
    <property type="entry name" value="E3 UBIQUITIN-PROTEIN LIGASE MYCBP2"/>
    <property type="match status" value="1"/>
</dbReference>
<dbReference type="GO" id="GO:0005634">
    <property type="term" value="C:nucleus"/>
    <property type="evidence" value="ECO:0007669"/>
    <property type="project" value="TreeGrafter"/>
</dbReference>